<dbReference type="Gene3D" id="3.30.750.140">
    <property type="match status" value="1"/>
</dbReference>
<proteinExistence type="predicted"/>
<feature type="region of interest" description="Disordered" evidence="1">
    <location>
        <begin position="177"/>
        <end position="254"/>
    </location>
</feature>
<sequence length="435" mass="45347">MIPLILSEPAAGNAKPVPKTDRAADDSSAATFGDLMADPDAPIDAAPALEQNLTDNLLPETDPDIAETDLPLSDQPTPEDKVAVPLLADAPPPAKPVADATGALIKGDQMRPPPRAANVPADPAAQDGEKATLPRQAEKPDIRMADAKPQRPSVAQSVMEGKLPQLPAQETVQKANVTAVAPAKPEADVVPLVTTPPPGNKPVLASPNNDLKPKSVSGLTAEERADPPREDPRRESAITTLAKPTAPPLAPAPPPAVALAQAAAQPLREANEKNAKPAVGDLTITSAPLERQAPLTSSPTTVAGTASPETARQVATQIAIAVSHGPGKTTEIALNPEELGRVRLSLSAVDGAISLNILAERPETSDLIRRHMDLLSQEFRQLGYTSISFSFGDQKDEANAQGTPLDETAEPEVQEIAETPQIVSEPPTSGLDLRI</sequence>
<dbReference type="RefSeq" id="WP_100368453.1">
    <property type="nucleotide sequence ID" value="NZ_PGTY01000002.1"/>
</dbReference>
<keyword evidence="3" id="KW-0966">Cell projection</keyword>
<dbReference type="OrthoDB" id="7203912at2"/>
<evidence type="ECO:0000313" key="4">
    <source>
        <dbReference type="Proteomes" id="UP000228531"/>
    </source>
</evidence>
<gene>
    <name evidence="3" type="ORF">BC777_2491</name>
</gene>
<evidence type="ECO:0000259" key="2">
    <source>
        <dbReference type="Pfam" id="PF02120"/>
    </source>
</evidence>
<reference evidence="3 4" key="1">
    <citation type="submission" date="2017-11" db="EMBL/GenBank/DDBJ databases">
        <title>Genomic Encyclopedia of Archaeal and Bacterial Type Strains, Phase II (KMG-II): From Individual Species to Whole Genera.</title>
        <authorList>
            <person name="Goeker M."/>
        </authorList>
    </citation>
    <scope>NUCLEOTIDE SEQUENCE [LARGE SCALE GENOMIC DNA]</scope>
    <source>
        <strain evidence="3 4">DSM 29128</strain>
    </source>
</reference>
<feature type="compositionally biased region" description="Pro residues" evidence="1">
    <location>
        <begin position="245"/>
        <end position="254"/>
    </location>
</feature>
<dbReference type="CDD" id="cd17470">
    <property type="entry name" value="T3SS_Flik_C"/>
    <property type="match status" value="1"/>
</dbReference>
<feature type="region of interest" description="Disordered" evidence="1">
    <location>
        <begin position="1"/>
        <end position="157"/>
    </location>
</feature>
<accession>A0A2M8W5D1</accession>
<feature type="compositionally biased region" description="Basic and acidic residues" evidence="1">
    <location>
        <begin position="221"/>
        <end position="236"/>
    </location>
</feature>
<name>A0A2M8W5D1_9RHOB</name>
<dbReference type="Pfam" id="PF02120">
    <property type="entry name" value="Flg_hook"/>
    <property type="match status" value="1"/>
</dbReference>
<evidence type="ECO:0000313" key="3">
    <source>
        <dbReference type="EMBL" id="PJI86133.1"/>
    </source>
</evidence>
<keyword evidence="3" id="KW-0282">Flagellum</keyword>
<feature type="region of interest" description="Disordered" evidence="1">
    <location>
        <begin position="285"/>
        <end position="310"/>
    </location>
</feature>
<feature type="compositionally biased region" description="Basic and acidic residues" evidence="1">
    <location>
        <begin position="127"/>
        <end position="149"/>
    </location>
</feature>
<dbReference type="InterPro" id="IPR038610">
    <property type="entry name" value="FliK-like_C_sf"/>
</dbReference>
<dbReference type="AlphaFoldDB" id="A0A2M8W5D1"/>
<evidence type="ECO:0000256" key="1">
    <source>
        <dbReference type="SAM" id="MobiDB-lite"/>
    </source>
</evidence>
<feature type="region of interest" description="Disordered" evidence="1">
    <location>
        <begin position="395"/>
        <end position="435"/>
    </location>
</feature>
<keyword evidence="3" id="KW-0969">Cilium</keyword>
<feature type="compositionally biased region" description="Polar residues" evidence="1">
    <location>
        <begin position="294"/>
        <end position="310"/>
    </location>
</feature>
<feature type="domain" description="Flagellar hook-length control protein-like C-terminal" evidence="2">
    <location>
        <begin position="325"/>
        <end position="397"/>
    </location>
</feature>
<dbReference type="EMBL" id="PGTY01000002">
    <property type="protein sequence ID" value="PJI86133.1"/>
    <property type="molecule type" value="Genomic_DNA"/>
</dbReference>
<protein>
    <submittedName>
        <fullName evidence="3">Flagellar hook-length control protein FliK</fullName>
    </submittedName>
</protein>
<dbReference type="InterPro" id="IPR021136">
    <property type="entry name" value="Flagellar_hook_control-like_C"/>
</dbReference>
<comment type="caution">
    <text evidence="3">The sequence shown here is derived from an EMBL/GenBank/DDBJ whole genome shotgun (WGS) entry which is preliminary data.</text>
</comment>
<dbReference type="Proteomes" id="UP000228531">
    <property type="component" value="Unassembled WGS sequence"/>
</dbReference>
<feature type="compositionally biased region" description="Low complexity" evidence="1">
    <location>
        <begin position="38"/>
        <end position="48"/>
    </location>
</feature>
<keyword evidence="4" id="KW-1185">Reference proteome</keyword>
<organism evidence="3 4">
    <name type="scientific">Yoonia maricola</name>
    <dbReference type="NCBI Taxonomy" id="420999"/>
    <lineage>
        <taxon>Bacteria</taxon>
        <taxon>Pseudomonadati</taxon>
        <taxon>Pseudomonadota</taxon>
        <taxon>Alphaproteobacteria</taxon>
        <taxon>Rhodobacterales</taxon>
        <taxon>Paracoccaceae</taxon>
        <taxon>Yoonia</taxon>
    </lineage>
</organism>